<organism evidence="2 3">
    <name type="scientific">Paracoccus cavernae</name>
    <dbReference type="NCBI Taxonomy" id="1571207"/>
    <lineage>
        <taxon>Bacteria</taxon>
        <taxon>Pseudomonadati</taxon>
        <taxon>Pseudomonadota</taxon>
        <taxon>Alphaproteobacteria</taxon>
        <taxon>Rhodobacterales</taxon>
        <taxon>Paracoccaceae</taxon>
        <taxon>Paracoccus</taxon>
    </lineage>
</organism>
<comment type="caution">
    <text evidence="2">The sequence shown here is derived from an EMBL/GenBank/DDBJ whole genome shotgun (WGS) entry which is preliminary data.</text>
</comment>
<gene>
    <name evidence="2" type="ORF">QWZ10_21575</name>
</gene>
<feature type="region of interest" description="Disordered" evidence="1">
    <location>
        <begin position="1"/>
        <end position="57"/>
    </location>
</feature>
<protein>
    <submittedName>
        <fullName evidence="2">Uncharacterized protein</fullName>
    </submittedName>
</protein>
<proteinExistence type="predicted"/>
<name>A0ABT8DEF3_9RHOB</name>
<accession>A0ABT8DEF3</accession>
<evidence type="ECO:0000256" key="1">
    <source>
        <dbReference type="SAM" id="MobiDB-lite"/>
    </source>
</evidence>
<feature type="compositionally biased region" description="Basic and acidic residues" evidence="1">
    <location>
        <begin position="1"/>
        <end position="10"/>
    </location>
</feature>
<dbReference type="EMBL" id="JAUFRC010000002">
    <property type="protein sequence ID" value="MDN3713695.1"/>
    <property type="molecule type" value="Genomic_DNA"/>
</dbReference>
<evidence type="ECO:0000313" key="3">
    <source>
        <dbReference type="Proteomes" id="UP001243846"/>
    </source>
</evidence>
<dbReference type="Proteomes" id="UP001243846">
    <property type="component" value="Unassembled WGS sequence"/>
</dbReference>
<reference evidence="3" key="1">
    <citation type="journal article" date="2019" name="Int. J. Syst. Evol. Microbiol.">
        <title>The Global Catalogue of Microorganisms (GCM) 10K type strain sequencing project: providing services to taxonomists for standard genome sequencing and annotation.</title>
        <authorList>
            <consortium name="The Broad Institute Genomics Platform"/>
            <consortium name="The Broad Institute Genome Sequencing Center for Infectious Disease"/>
            <person name="Wu L."/>
            <person name="Ma J."/>
        </authorList>
    </citation>
    <scope>NUCLEOTIDE SEQUENCE [LARGE SCALE GENOMIC DNA]</scope>
    <source>
        <strain evidence="3">CECT 8482</strain>
    </source>
</reference>
<keyword evidence="3" id="KW-1185">Reference proteome</keyword>
<evidence type="ECO:0000313" key="2">
    <source>
        <dbReference type="EMBL" id="MDN3713695.1"/>
    </source>
</evidence>
<sequence>MSDRGDRDKTVFGGKLLPQDPTSDSPSGVPERADRVVRPIPPPISGVRKCPPAGTGR</sequence>